<reference evidence="2" key="1">
    <citation type="submission" date="2022-09" db="EMBL/GenBank/DDBJ databases">
        <title>Aureispira anguillicida sp. nov., isolated from Leptocephalus of Japanese eel Anguilla japonica.</title>
        <authorList>
            <person name="Yuasa K."/>
            <person name="Mekata T."/>
            <person name="Ikunari K."/>
        </authorList>
    </citation>
    <scope>NUCLEOTIDE SEQUENCE</scope>
    <source>
        <strain evidence="2">EL160426</strain>
    </source>
</reference>
<keyword evidence="3" id="KW-1185">Reference proteome</keyword>
<keyword evidence="1" id="KW-1133">Transmembrane helix</keyword>
<name>A0A915YLA9_9BACT</name>
<dbReference type="Proteomes" id="UP001060919">
    <property type="component" value="Chromosome"/>
</dbReference>
<protein>
    <submittedName>
        <fullName evidence="2">Uncharacterized protein</fullName>
    </submittedName>
</protein>
<evidence type="ECO:0000256" key="1">
    <source>
        <dbReference type="SAM" id="Phobius"/>
    </source>
</evidence>
<dbReference type="KEGG" id="aup:AsAng_0060980"/>
<proteinExistence type="predicted"/>
<feature type="transmembrane region" description="Helical" evidence="1">
    <location>
        <begin position="29"/>
        <end position="49"/>
    </location>
</feature>
<feature type="transmembrane region" description="Helical" evidence="1">
    <location>
        <begin position="61"/>
        <end position="85"/>
    </location>
</feature>
<gene>
    <name evidence="2" type="ORF">AsAng_0060980</name>
</gene>
<dbReference type="EMBL" id="AP026867">
    <property type="protein sequence ID" value="BDS15314.1"/>
    <property type="molecule type" value="Genomic_DNA"/>
</dbReference>
<accession>A0A915YLA9</accession>
<sequence length="132" mass="15635">MKNELLDEEWIESKPNYNSLILWWESRRLNYNLIVGIAGLVTFILIILISTSKLKLLTGELLITFLVVAFGFAFCYNVIYTIGWGLDLLLKRFFNKELSVLTKTIFYWSLILLSMIPFCIFLYLAFYYRKHI</sequence>
<dbReference type="AlphaFoldDB" id="A0A915YLA9"/>
<dbReference type="RefSeq" id="WP_264790478.1">
    <property type="nucleotide sequence ID" value="NZ_AP026867.1"/>
</dbReference>
<feature type="transmembrane region" description="Helical" evidence="1">
    <location>
        <begin position="105"/>
        <end position="128"/>
    </location>
</feature>
<evidence type="ECO:0000313" key="2">
    <source>
        <dbReference type="EMBL" id="BDS15314.1"/>
    </source>
</evidence>
<organism evidence="2 3">
    <name type="scientific">Aureispira anguillae</name>
    <dbReference type="NCBI Taxonomy" id="2864201"/>
    <lineage>
        <taxon>Bacteria</taxon>
        <taxon>Pseudomonadati</taxon>
        <taxon>Bacteroidota</taxon>
        <taxon>Saprospiria</taxon>
        <taxon>Saprospirales</taxon>
        <taxon>Saprospiraceae</taxon>
        <taxon>Aureispira</taxon>
    </lineage>
</organism>
<keyword evidence="1" id="KW-0472">Membrane</keyword>
<evidence type="ECO:0000313" key="3">
    <source>
        <dbReference type="Proteomes" id="UP001060919"/>
    </source>
</evidence>
<keyword evidence="1" id="KW-0812">Transmembrane</keyword>